<dbReference type="GO" id="GO:0006233">
    <property type="term" value="P:dTDP biosynthetic process"/>
    <property type="evidence" value="ECO:0007669"/>
    <property type="project" value="InterPro"/>
</dbReference>
<keyword evidence="6 12" id="KW-0547">Nucleotide-binding</keyword>
<evidence type="ECO:0000256" key="1">
    <source>
        <dbReference type="ARBA" id="ARBA00009776"/>
    </source>
</evidence>
<dbReference type="SUPFAM" id="SSF52540">
    <property type="entry name" value="P-loop containing nucleoside triphosphate hydrolases"/>
    <property type="match status" value="1"/>
</dbReference>
<accession>A0AAE9ZCP0</accession>
<keyword evidence="7 12" id="KW-0418">Kinase</keyword>
<dbReference type="CDD" id="cd01672">
    <property type="entry name" value="TMPK"/>
    <property type="match status" value="1"/>
</dbReference>
<comment type="function">
    <text evidence="11 12">Phosphorylation of dTMP to form dTDP in both de novo and salvage pathways of dTTP synthesis.</text>
</comment>
<dbReference type="RefSeq" id="WP_274492877.1">
    <property type="nucleotide sequence ID" value="NZ_CP118166.1"/>
</dbReference>
<keyword evidence="15" id="KW-1185">Reference proteome</keyword>
<dbReference type="EC" id="2.7.4.9" evidence="2 12"/>
<evidence type="ECO:0000256" key="4">
    <source>
        <dbReference type="ARBA" id="ARBA00022679"/>
    </source>
</evidence>
<keyword evidence="8 12" id="KW-0067">ATP-binding</keyword>
<dbReference type="GO" id="GO:0005524">
    <property type="term" value="F:ATP binding"/>
    <property type="evidence" value="ECO:0007669"/>
    <property type="project" value="UniProtKB-UniRule"/>
</dbReference>
<dbReference type="FunFam" id="3.40.50.300:FF:000225">
    <property type="entry name" value="Thymidylate kinase"/>
    <property type="match status" value="1"/>
</dbReference>
<dbReference type="InterPro" id="IPR027417">
    <property type="entry name" value="P-loop_NTPase"/>
</dbReference>
<dbReference type="PROSITE" id="PS01331">
    <property type="entry name" value="THYMIDYLATE_KINASE"/>
    <property type="match status" value="1"/>
</dbReference>
<dbReference type="Gene3D" id="3.40.50.300">
    <property type="entry name" value="P-loop containing nucleotide triphosphate hydrolases"/>
    <property type="match status" value="1"/>
</dbReference>
<name>A0AAE9ZCP0_9PROT</name>
<dbReference type="InterPro" id="IPR018094">
    <property type="entry name" value="Thymidylate_kinase"/>
</dbReference>
<evidence type="ECO:0000256" key="6">
    <source>
        <dbReference type="ARBA" id="ARBA00022741"/>
    </source>
</evidence>
<feature type="binding site" evidence="12">
    <location>
        <begin position="16"/>
        <end position="23"/>
    </location>
    <ligand>
        <name>ATP</name>
        <dbReference type="ChEBI" id="CHEBI:30616"/>
    </ligand>
</feature>
<dbReference type="EMBL" id="CP118166">
    <property type="protein sequence ID" value="WDI31055.1"/>
    <property type="molecule type" value="Genomic_DNA"/>
</dbReference>
<keyword evidence="4 12" id="KW-0808">Transferase</keyword>
<dbReference type="AlphaFoldDB" id="A0AAE9ZCP0"/>
<dbReference type="KEGG" id="hfl:PUV54_13950"/>
<evidence type="ECO:0000256" key="2">
    <source>
        <dbReference type="ARBA" id="ARBA00012980"/>
    </source>
</evidence>
<comment type="catalytic activity">
    <reaction evidence="10 12">
        <text>dTMP + ATP = dTDP + ADP</text>
        <dbReference type="Rhea" id="RHEA:13517"/>
        <dbReference type="ChEBI" id="CHEBI:30616"/>
        <dbReference type="ChEBI" id="CHEBI:58369"/>
        <dbReference type="ChEBI" id="CHEBI:63528"/>
        <dbReference type="ChEBI" id="CHEBI:456216"/>
        <dbReference type="EC" id="2.7.4.9"/>
    </reaction>
</comment>
<proteinExistence type="inferred from homology"/>
<dbReference type="GO" id="GO:0006227">
    <property type="term" value="P:dUDP biosynthetic process"/>
    <property type="evidence" value="ECO:0007669"/>
    <property type="project" value="TreeGrafter"/>
</dbReference>
<feature type="domain" description="Thymidylate kinase-like" evidence="13">
    <location>
        <begin position="14"/>
        <end position="199"/>
    </location>
</feature>
<evidence type="ECO:0000256" key="10">
    <source>
        <dbReference type="ARBA" id="ARBA00048743"/>
    </source>
</evidence>
<evidence type="ECO:0000256" key="3">
    <source>
        <dbReference type="ARBA" id="ARBA00017144"/>
    </source>
</evidence>
<evidence type="ECO:0000256" key="12">
    <source>
        <dbReference type="HAMAP-Rule" id="MF_00165"/>
    </source>
</evidence>
<dbReference type="PANTHER" id="PTHR10344">
    <property type="entry name" value="THYMIDYLATE KINASE"/>
    <property type="match status" value="1"/>
</dbReference>
<evidence type="ECO:0000313" key="15">
    <source>
        <dbReference type="Proteomes" id="UP001214043"/>
    </source>
</evidence>
<dbReference type="Pfam" id="PF02223">
    <property type="entry name" value="Thymidylate_kin"/>
    <property type="match status" value="1"/>
</dbReference>
<gene>
    <name evidence="12 14" type="primary">tmk</name>
    <name evidence="14" type="ORF">PUV54_13950</name>
</gene>
<reference evidence="14" key="1">
    <citation type="submission" date="2023-02" db="EMBL/GenBank/DDBJ databases">
        <title>Genome sequence of Hyphococcus flavus.</title>
        <authorList>
            <person name="Rong J.-C."/>
            <person name="Zhao Q."/>
            <person name="Yi M."/>
            <person name="Wu J.-Y."/>
        </authorList>
    </citation>
    <scope>NUCLEOTIDE SEQUENCE</scope>
    <source>
        <strain evidence="14">MCCC 1K03223</strain>
    </source>
</reference>
<evidence type="ECO:0000256" key="9">
    <source>
        <dbReference type="ARBA" id="ARBA00029962"/>
    </source>
</evidence>
<evidence type="ECO:0000256" key="8">
    <source>
        <dbReference type="ARBA" id="ARBA00022840"/>
    </source>
</evidence>
<evidence type="ECO:0000313" key="14">
    <source>
        <dbReference type="EMBL" id="WDI31055.1"/>
    </source>
</evidence>
<dbReference type="GO" id="GO:0006235">
    <property type="term" value="P:dTTP biosynthetic process"/>
    <property type="evidence" value="ECO:0007669"/>
    <property type="project" value="UniProtKB-UniRule"/>
</dbReference>
<keyword evidence="5 12" id="KW-0545">Nucleotide biosynthesis</keyword>
<organism evidence="14 15">
    <name type="scientific">Hyphococcus flavus</name>
    <dbReference type="NCBI Taxonomy" id="1866326"/>
    <lineage>
        <taxon>Bacteria</taxon>
        <taxon>Pseudomonadati</taxon>
        <taxon>Pseudomonadota</taxon>
        <taxon>Alphaproteobacteria</taxon>
        <taxon>Parvularculales</taxon>
        <taxon>Parvularculaceae</taxon>
        <taxon>Hyphococcus</taxon>
    </lineage>
</organism>
<dbReference type="PANTHER" id="PTHR10344:SF4">
    <property type="entry name" value="UMP-CMP KINASE 2, MITOCHONDRIAL"/>
    <property type="match status" value="1"/>
</dbReference>
<evidence type="ECO:0000256" key="7">
    <source>
        <dbReference type="ARBA" id="ARBA00022777"/>
    </source>
</evidence>
<dbReference type="InterPro" id="IPR018095">
    <property type="entry name" value="Thymidylate_kin_CS"/>
</dbReference>
<evidence type="ECO:0000256" key="11">
    <source>
        <dbReference type="ARBA" id="ARBA00057735"/>
    </source>
</evidence>
<evidence type="ECO:0000259" key="13">
    <source>
        <dbReference type="Pfam" id="PF02223"/>
    </source>
</evidence>
<evidence type="ECO:0000256" key="5">
    <source>
        <dbReference type="ARBA" id="ARBA00022727"/>
    </source>
</evidence>
<comment type="similarity">
    <text evidence="1 12">Belongs to the thymidylate kinase family.</text>
</comment>
<dbReference type="InterPro" id="IPR039430">
    <property type="entry name" value="Thymidylate_kin-like_dom"/>
</dbReference>
<dbReference type="GO" id="GO:0004798">
    <property type="term" value="F:dTMP kinase activity"/>
    <property type="evidence" value="ECO:0007669"/>
    <property type="project" value="UniProtKB-UniRule"/>
</dbReference>
<dbReference type="Proteomes" id="UP001214043">
    <property type="component" value="Chromosome"/>
</dbReference>
<dbReference type="GO" id="GO:0005829">
    <property type="term" value="C:cytosol"/>
    <property type="evidence" value="ECO:0007669"/>
    <property type="project" value="TreeGrafter"/>
</dbReference>
<dbReference type="NCBIfam" id="TIGR00041">
    <property type="entry name" value="DTMP_kinase"/>
    <property type="match status" value="1"/>
</dbReference>
<sequence>MATKQKPNGVFISFEGGDGSGKTTQLKLLADAMRGLGHEVVTTREPGGSEGAEEIRKLILEGDADRWSPMTEALLMYASRRDHLERTIKPALERGAIVITDRFADSTMAFQGIAGELGEEQILILHKLVVDKNDPDLTLIFDLPIEEGLQRSSERGGEQRFESKGKGFQENARQAFLKIAKTCPDRCAVIDARGDVADVAIRVMETVKQRLPSLF</sequence>
<protein>
    <recommendedName>
        <fullName evidence="3 12">Thymidylate kinase</fullName>
        <ecNumber evidence="2 12">2.7.4.9</ecNumber>
    </recommendedName>
    <alternativeName>
        <fullName evidence="9 12">dTMP kinase</fullName>
    </alternativeName>
</protein>
<dbReference type="HAMAP" id="MF_00165">
    <property type="entry name" value="Thymidylate_kinase"/>
    <property type="match status" value="1"/>
</dbReference>